<protein>
    <recommendedName>
        <fullName evidence="1">SGNH hydrolase-type esterase domain-containing protein</fullName>
    </recommendedName>
</protein>
<proteinExistence type="predicted"/>
<dbReference type="eggNOG" id="COG2755">
    <property type="taxonomic scope" value="Bacteria"/>
</dbReference>
<dbReference type="STRING" id="1423807.FD16_GL000555"/>
<dbReference type="Pfam" id="PF13472">
    <property type="entry name" value="Lipase_GDSL_2"/>
    <property type="match status" value="1"/>
</dbReference>
<comment type="caution">
    <text evidence="2">The sequence shown here is derived from an EMBL/GenBank/DDBJ whole genome shotgun (WGS) entry which is preliminary data.</text>
</comment>
<name>A0A0R1W9H2_9LACO</name>
<evidence type="ECO:0000259" key="1">
    <source>
        <dbReference type="Pfam" id="PF13472"/>
    </source>
</evidence>
<evidence type="ECO:0000313" key="2">
    <source>
        <dbReference type="EMBL" id="KRM11766.1"/>
    </source>
</evidence>
<dbReference type="PANTHER" id="PTHR37834">
    <property type="entry name" value="GDSL-LIKE LIPASE/ACYLHYDROLASE DOMAIN PROTEIN (AFU_ORTHOLOGUE AFUA_2G00620)"/>
    <property type="match status" value="1"/>
</dbReference>
<dbReference type="SUPFAM" id="SSF52266">
    <property type="entry name" value="SGNH hydrolase"/>
    <property type="match status" value="1"/>
</dbReference>
<dbReference type="EMBL" id="AZGF01000015">
    <property type="protein sequence ID" value="KRM11766.1"/>
    <property type="molecule type" value="Genomic_DNA"/>
</dbReference>
<evidence type="ECO:0000313" key="3">
    <source>
        <dbReference type="Proteomes" id="UP000051820"/>
    </source>
</evidence>
<dbReference type="InterPro" id="IPR052762">
    <property type="entry name" value="PCW_deacetylase/CE"/>
</dbReference>
<dbReference type="InterPro" id="IPR013830">
    <property type="entry name" value="SGNH_hydro"/>
</dbReference>
<dbReference type="InterPro" id="IPR036514">
    <property type="entry name" value="SGNH_hydro_sf"/>
</dbReference>
<keyword evidence="3" id="KW-1185">Reference proteome</keyword>
<dbReference type="AlphaFoldDB" id="A0A0R1W9H2"/>
<dbReference type="OrthoDB" id="9801375at2"/>
<dbReference type="RefSeq" id="WP_010621339.1">
    <property type="nucleotide sequence ID" value="NZ_AZGF01000015.1"/>
</dbReference>
<gene>
    <name evidence="2" type="ORF">FD16_GL000555</name>
</gene>
<feature type="domain" description="SGNH hydrolase-type esterase" evidence="1">
    <location>
        <begin position="142"/>
        <end position="302"/>
    </location>
</feature>
<dbReference type="PANTHER" id="PTHR37834:SF2">
    <property type="entry name" value="ESTERASE, SGNH HYDROLASE-TYPE"/>
    <property type="match status" value="1"/>
</dbReference>
<dbReference type="PATRIC" id="fig|1423807.3.peg.563"/>
<sequence>MKEQIISAEEIMGKTTSIGRWVLKSIHGVETLYSTNLGSLLRFNVKDTTMIGINFFNNANPFGPAQTIGIRIDNGVWHHFQTNKMPKSFQISTQSHLVEIMLVGNSDLDDVWNEQQGFALISLSLDSSGRISPTETRKNVTFIGDSITAGCWVNGHKASQDYAADANYTAICADLLNLDVCRIAYSAAGIIRPGTGNVPAAPDFINNIDNDTPWQPDSTDAVVVNIGVNDRQFSVKDFEVALNNFLKRVQISFNAPLIVMIPFAQTNAETFRQVVKSMDVQLVETEGWRISYTDQLHPNAAGSITAGTKLASVLKSMI</sequence>
<accession>A0A0R1W9H2</accession>
<dbReference type="Gene3D" id="3.40.50.1110">
    <property type="entry name" value="SGNH hydrolase"/>
    <property type="match status" value="1"/>
</dbReference>
<reference evidence="2 3" key="1">
    <citation type="journal article" date="2015" name="Genome Announc.">
        <title>Expanding the biotechnology potential of lactobacilli through comparative genomics of 213 strains and associated genera.</title>
        <authorList>
            <person name="Sun Z."/>
            <person name="Harris H.M."/>
            <person name="McCann A."/>
            <person name="Guo C."/>
            <person name="Argimon S."/>
            <person name="Zhang W."/>
            <person name="Yang X."/>
            <person name="Jeffery I.B."/>
            <person name="Cooney J.C."/>
            <person name="Kagawa T.F."/>
            <person name="Liu W."/>
            <person name="Song Y."/>
            <person name="Salvetti E."/>
            <person name="Wrobel A."/>
            <person name="Rasinkangas P."/>
            <person name="Parkhill J."/>
            <person name="Rea M.C."/>
            <person name="O'Sullivan O."/>
            <person name="Ritari J."/>
            <person name="Douillard F.P."/>
            <person name="Paul Ross R."/>
            <person name="Yang R."/>
            <person name="Briner A.E."/>
            <person name="Felis G.E."/>
            <person name="de Vos W.M."/>
            <person name="Barrangou R."/>
            <person name="Klaenhammer T.R."/>
            <person name="Caufield P.W."/>
            <person name="Cui Y."/>
            <person name="Zhang H."/>
            <person name="O'Toole P.W."/>
        </authorList>
    </citation>
    <scope>NUCLEOTIDE SEQUENCE [LARGE SCALE GENOMIC DNA]</scope>
    <source>
        <strain evidence="2 3">DSM 5007</strain>
    </source>
</reference>
<dbReference type="Proteomes" id="UP000051820">
    <property type="component" value="Unassembled WGS sequence"/>
</dbReference>
<organism evidence="2 3">
    <name type="scientific">Paucilactobacillus suebicus DSM 5007 = KCTC 3549</name>
    <dbReference type="NCBI Taxonomy" id="1423807"/>
    <lineage>
        <taxon>Bacteria</taxon>
        <taxon>Bacillati</taxon>
        <taxon>Bacillota</taxon>
        <taxon>Bacilli</taxon>
        <taxon>Lactobacillales</taxon>
        <taxon>Lactobacillaceae</taxon>
        <taxon>Paucilactobacillus</taxon>
    </lineage>
</organism>